<reference evidence="5 6" key="1">
    <citation type="submission" date="2014-12" db="EMBL/GenBank/DDBJ databases">
        <title>Draft genome sequences of 29 type strains of Enterococci.</title>
        <authorList>
            <person name="Zhong Z."/>
            <person name="Sun Z."/>
            <person name="Liu W."/>
            <person name="Zhang W."/>
            <person name="Zhang H."/>
        </authorList>
    </citation>
    <scope>NUCLEOTIDE SEQUENCE [LARGE SCALE GENOMIC DNA]</scope>
    <source>
        <strain evidence="5 6">DSM 22802</strain>
    </source>
</reference>
<dbReference type="InterPro" id="IPR027417">
    <property type="entry name" value="P-loop_NTPase"/>
</dbReference>
<dbReference type="InterPro" id="IPR051309">
    <property type="entry name" value="ABCF_ATPase"/>
</dbReference>
<proteinExistence type="predicted"/>
<dbReference type="Pfam" id="PF00005">
    <property type="entry name" value="ABC_tran"/>
    <property type="match status" value="2"/>
</dbReference>
<evidence type="ECO:0000256" key="3">
    <source>
        <dbReference type="SAM" id="MobiDB-lite"/>
    </source>
</evidence>
<dbReference type="PANTHER" id="PTHR42855:SF2">
    <property type="entry name" value="DRUG RESISTANCE ABC TRANSPORTER,ATP-BINDING PROTEIN"/>
    <property type="match status" value="1"/>
</dbReference>
<dbReference type="Proteomes" id="UP000183700">
    <property type="component" value="Unassembled WGS sequence"/>
</dbReference>
<evidence type="ECO:0000256" key="2">
    <source>
        <dbReference type="ARBA" id="ARBA00022840"/>
    </source>
</evidence>
<dbReference type="PROSITE" id="PS50893">
    <property type="entry name" value="ABC_TRANSPORTER_2"/>
    <property type="match status" value="2"/>
</dbReference>
<comment type="caution">
    <text evidence="5">The sequence shown here is derived from an EMBL/GenBank/DDBJ whole genome shotgun (WGS) entry which is preliminary data.</text>
</comment>
<name>A0A1L8SVI4_9ENTE</name>
<evidence type="ECO:0000313" key="5">
    <source>
        <dbReference type="EMBL" id="OJG36081.1"/>
    </source>
</evidence>
<keyword evidence="1" id="KW-0547">Nucleotide-binding</keyword>
<dbReference type="InterPro" id="IPR003593">
    <property type="entry name" value="AAA+_ATPase"/>
</dbReference>
<dbReference type="PANTHER" id="PTHR42855">
    <property type="entry name" value="ABC TRANSPORTER ATP-BINDING SUBUNIT"/>
    <property type="match status" value="1"/>
</dbReference>
<feature type="domain" description="ABC transporter" evidence="4">
    <location>
        <begin position="4"/>
        <end position="212"/>
    </location>
</feature>
<evidence type="ECO:0000313" key="6">
    <source>
        <dbReference type="Proteomes" id="UP000183700"/>
    </source>
</evidence>
<feature type="domain" description="ABC transporter" evidence="4">
    <location>
        <begin position="312"/>
        <end position="500"/>
    </location>
</feature>
<dbReference type="CDD" id="cd03221">
    <property type="entry name" value="ABCF_EF-3"/>
    <property type="match status" value="1"/>
</dbReference>
<feature type="compositionally biased region" description="Basic and acidic residues" evidence="3">
    <location>
        <begin position="229"/>
        <end position="249"/>
    </location>
</feature>
<evidence type="ECO:0000259" key="4">
    <source>
        <dbReference type="PROSITE" id="PS50893"/>
    </source>
</evidence>
<dbReference type="GO" id="GO:0005524">
    <property type="term" value="F:ATP binding"/>
    <property type="evidence" value="ECO:0007669"/>
    <property type="project" value="UniProtKB-KW"/>
</dbReference>
<dbReference type="EMBL" id="JXKM01000004">
    <property type="protein sequence ID" value="OJG36081.1"/>
    <property type="molecule type" value="Genomic_DNA"/>
</dbReference>
<sequence length="500" mass="57346">MGTIKLTHLTFGFDKQLTLLFDDANLTIDSSWKLGLVGRNGRGKTTLLQLLLGNYPYQGEIQFPLRPVYFPATVADHEQLTYYALLEVAEFELWELEREMNLIQLDPQVLWQPYQTLSGGEQTKVLLALLFTQADFFPLIDEPTNHLDIKGRKHVADYLQRKDGFIVVSHDRQFLNQVTDHTLAIEKSQLVLYQGNFATYEEQKNLRDEFELAQNQKIKKEVGRLKKTAAEKAEWSRSRETDKYGKPSEKGSGGVFDTGAIGARAARTMKRSKNIENRMYDQIEAKEGLLKDLEDVDRLTMNYHESRHGQLLKVEKLSLSYPEQSPLFVPLSFELARGKIAALTGPNGIGKSSVLHYLLGTFTGEASGELLRPSVKISYVRQNYENNHGTLQDFAEENQLDYSAFLNNLRKLGMERNVFQNRIEEMSMGQRKKVELAKSLAQTAELYIWDEPLNYLDVFNQKQLEELLLSVKPTMLLVEHDQTFLENIQAEQILLDRTTL</sequence>
<protein>
    <submittedName>
        <fullName evidence="5">ABC transporter ATP-binding protein</fullName>
    </submittedName>
</protein>
<keyword evidence="6" id="KW-1185">Reference proteome</keyword>
<organism evidence="5 6">
    <name type="scientific">Enterococcus devriesei</name>
    <dbReference type="NCBI Taxonomy" id="319970"/>
    <lineage>
        <taxon>Bacteria</taxon>
        <taxon>Bacillati</taxon>
        <taxon>Bacillota</taxon>
        <taxon>Bacilli</taxon>
        <taxon>Lactobacillales</taxon>
        <taxon>Enterococcaceae</taxon>
        <taxon>Enterococcus</taxon>
    </lineage>
</organism>
<keyword evidence="2 5" id="KW-0067">ATP-binding</keyword>
<dbReference type="NCBIfam" id="NF000355">
    <property type="entry name" value="ribo_prot_ABC_F"/>
    <property type="match status" value="1"/>
</dbReference>
<accession>A0A1L8SVI4</accession>
<dbReference type="Gene3D" id="3.40.50.300">
    <property type="entry name" value="P-loop containing nucleotide triphosphate hydrolases"/>
    <property type="match status" value="2"/>
</dbReference>
<dbReference type="InterPro" id="IPR017871">
    <property type="entry name" value="ABC_transporter-like_CS"/>
</dbReference>
<dbReference type="AlphaFoldDB" id="A0A1L8SVI4"/>
<gene>
    <name evidence="5" type="ORF">RV00_GL002225</name>
</gene>
<dbReference type="GO" id="GO:0016887">
    <property type="term" value="F:ATP hydrolysis activity"/>
    <property type="evidence" value="ECO:0007669"/>
    <property type="project" value="InterPro"/>
</dbReference>
<dbReference type="PROSITE" id="PS00211">
    <property type="entry name" value="ABC_TRANSPORTER_1"/>
    <property type="match status" value="1"/>
</dbReference>
<dbReference type="SUPFAM" id="SSF52540">
    <property type="entry name" value="P-loop containing nucleoside triphosphate hydrolases"/>
    <property type="match status" value="2"/>
</dbReference>
<feature type="region of interest" description="Disordered" evidence="3">
    <location>
        <begin position="229"/>
        <end position="257"/>
    </location>
</feature>
<dbReference type="SMART" id="SM00382">
    <property type="entry name" value="AAA"/>
    <property type="match status" value="2"/>
</dbReference>
<dbReference type="InterPro" id="IPR003439">
    <property type="entry name" value="ABC_transporter-like_ATP-bd"/>
</dbReference>
<dbReference type="STRING" id="319970.RV00_GL002225"/>
<dbReference type="OrthoDB" id="9762369at2"/>
<dbReference type="RefSeq" id="WP_071862034.1">
    <property type="nucleotide sequence ID" value="NZ_JBHLVS010000013.1"/>
</dbReference>
<evidence type="ECO:0000256" key="1">
    <source>
        <dbReference type="ARBA" id="ARBA00022741"/>
    </source>
</evidence>